<gene>
    <name evidence="2" type="ORF">BRADI_2g46785v3</name>
</gene>
<dbReference type="InParanoid" id="A0A2K2DE90"/>
<organism evidence="2">
    <name type="scientific">Brachypodium distachyon</name>
    <name type="common">Purple false brome</name>
    <name type="synonym">Trachynia distachya</name>
    <dbReference type="NCBI Taxonomy" id="15368"/>
    <lineage>
        <taxon>Eukaryota</taxon>
        <taxon>Viridiplantae</taxon>
        <taxon>Streptophyta</taxon>
        <taxon>Embryophyta</taxon>
        <taxon>Tracheophyta</taxon>
        <taxon>Spermatophyta</taxon>
        <taxon>Magnoliopsida</taxon>
        <taxon>Liliopsida</taxon>
        <taxon>Poales</taxon>
        <taxon>Poaceae</taxon>
        <taxon>BOP clade</taxon>
        <taxon>Pooideae</taxon>
        <taxon>Stipodae</taxon>
        <taxon>Brachypodieae</taxon>
        <taxon>Brachypodium</taxon>
    </lineage>
</organism>
<feature type="transmembrane region" description="Helical" evidence="1">
    <location>
        <begin position="6"/>
        <end position="28"/>
    </location>
</feature>
<evidence type="ECO:0000256" key="1">
    <source>
        <dbReference type="SAM" id="Phobius"/>
    </source>
</evidence>
<proteinExistence type="predicted"/>
<evidence type="ECO:0000313" key="3">
    <source>
        <dbReference type="EnsemblPlants" id="PNT72588"/>
    </source>
</evidence>
<reference evidence="2" key="2">
    <citation type="submission" date="2017-06" db="EMBL/GenBank/DDBJ databases">
        <title>WGS assembly of Brachypodium distachyon.</title>
        <authorList>
            <consortium name="The International Brachypodium Initiative"/>
            <person name="Lucas S."/>
            <person name="Harmon-Smith M."/>
            <person name="Lail K."/>
            <person name="Tice H."/>
            <person name="Grimwood J."/>
            <person name="Bruce D."/>
            <person name="Barry K."/>
            <person name="Shu S."/>
            <person name="Lindquist E."/>
            <person name="Wang M."/>
            <person name="Pitluck S."/>
            <person name="Vogel J.P."/>
            <person name="Garvin D.F."/>
            <person name="Mockler T.C."/>
            <person name="Schmutz J."/>
            <person name="Rokhsar D."/>
            <person name="Bevan M.W."/>
        </authorList>
    </citation>
    <scope>NUCLEOTIDE SEQUENCE</scope>
    <source>
        <strain evidence="2">Bd21</strain>
    </source>
</reference>
<keyword evidence="1" id="KW-0472">Membrane</keyword>
<keyword evidence="1" id="KW-0812">Transmembrane</keyword>
<dbReference type="Gramene" id="PNT72588">
    <property type="protein sequence ID" value="PNT72588"/>
    <property type="gene ID" value="BRADI_2g46785v3"/>
</dbReference>
<evidence type="ECO:0000313" key="4">
    <source>
        <dbReference type="Proteomes" id="UP000008810"/>
    </source>
</evidence>
<name>A0A2K2DE90_BRADI</name>
<accession>A0A2K2DE90</accession>
<dbReference type="EMBL" id="CM000881">
    <property type="protein sequence ID" value="PNT72588.1"/>
    <property type="molecule type" value="Genomic_DNA"/>
</dbReference>
<protein>
    <submittedName>
        <fullName evidence="2 3">Uncharacterized protein</fullName>
    </submittedName>
</protein>
<reference evidence="2 3" key="1">
    <citation type="journal article" date="2010" name="Nature">
        <title>Genome sequencing and analysis of the model grass Brachypodium distachyon.</title>
        <authorList>
            <consortium name="International Brachypodium Initiative"/>
        </authorList>
    </citation>
    <scope>NUCLEOTIDE SEQUENCE [LARGE SCALE GENOMIC DNA]</scope>
    <source>
        <strain evidence="2 3">Bd21</strain>
    </source>
</reference>
<dbReference type="Proteomes" id="UP000008810">
    <property type="component" value="Chromosome 2"/>
</dbReference>
<evidence type="ECO:0000313" key="2">
    <source>
        <dbReference type="EMBL" id="PNT72588.1"/>
    </source>
</evidence>
<sequence>MDRGCRFFRIGGSGESFFFTGSFCLFLIRSGRFRSLLAVGDYMQSASSELGFVSQWRGRGCRRVVDEGGQRRFTLGLKYCPPDVSSY</sequence>
<dbReference type="AlphaFoldDB" id="A0A2K2DE90"/>
<reference evidence="3" key="3">
    <citation type="submission" date="2018-08" db="UniProtKB">
        <authorList>
            <consortium name="EnsemblPlants"/>
        </authorList>
    </citation>
    <scope>IDENTIFICATION</scope>
    <source>
        <strain evidence="3">cv. Bd21</strain>
    </source>
</reference>
<dbReference type="EnsemblPlants" id="PNT72588">
    <property type="protein sequence ID" value="PNT72588"/>
    <property type="gene ID" value="BRADI_2g46785v3"/>
</dbReference>
<keyword evidence="1" id="KW-1133">Transmembrane helix</keyword>
<keyword evidence="4" id="KW-1185">Reference proteome</keyword>